<feature type="region of interest" description="Disordered" evidence="2">
    <location>
        <begin position="1"/>
        <end position="22"/>
    </location>
</feature>
<organism evidence="4 5">
    <name type="scientific">Zosterops borbonicus</name>
    <dbReference type="NCBI Taxonomy" id="364589"/>
    <lineage>
        <taxon>Eukaryota</taxon>
        <taxon>Metazoa</taxon>
        <taxon>Chordata</taxon>
        <taxon>Craniata</taxon>
        <taxon>Vertebrata</taxon>
        <taxon>Euteleostomi</taxon>
        <taxon>Archelosauria</taxon>
        <taxon>Archosauria</taxon>
        <taxon>Dinosauria</taxon>
        <taxon>Saurischia</taxon>
        <taxon>Theropoda</taxon>
        <taxon>Coelurosauria</taxon>
        <taxon>Aves</taxon>
        <taxon>Neognathae</taxon>
        <taxon>Neoaves</taxon>
        <taxon>Telluraves</taxon>
        <taxon>Australaves</taxon>
        <taxon>Passeriformes</taxon>
        <taxon>Sylvioidea</taxon>
        <taxon>Zosteropidae</taxon>
        <taxon>Zosterops</taxon>
    </lineage>
</organism>
<feature type="compositionally biased region" description="Basic and acidic residues" evidence="2">
    <location>
        <begin position="1110"/>
        <end position="1141"/>
    </location>
</feature>
<dbReference type="GO" id="GO:0000132">
    <property type="term" value="P:establishment of mitotic spindle orientation"/>
    <property type="evidence" value="ECO:0007669"/>
    <property type="project" value="TreeGrafter"/>
</dbReference>
<name>A0A8K1GLK1_9PASS</name>
<evidence type="ECO:0000313" key="4">
    <source>
        <dbReference type="EMBL" id="TRZ19914.1"/>
    </source>
</evidence>
<dbReference type="OrthoDB" id="2428204at2759"/>
<gene>
    <name evidence="4" type="ORF">HGM15179_007195</name>
</gene>
<dbReference type="InterPro" id="IPR036770">
    <property type="entry name" value="Ankyrin_rpt-contain_sf"/>
</dbReference>
<dbReference type="PANTHER" id="PTHR21437:SF3">
    <property type="entry name" value="ANKYRIN REPEAT AND FIBRONECTIN TYPE-III DOMAIN-CONTAINING PROTEIN 1"/>
    <property type="match status" value="1"/>
</dbReference>
<dbReference type="GO" id="GO:0005819">
    <property type="term" value="C:spindle"/>
    <property type="evidence" value="ECO:0007669"/>
    <property type="project" value="TreeGrafter"/>
</dbReference>
<proteinExistence type="predicted"/>
<feature type="region of interest" description="Disordered" evidence="2">
    <location>
        <begin position="1013"/>
        <end position="1034"/>
    </location>
</feature>
<feature type="compositionally biased region" description="Polar residues" evidence="2">
    <location>
        <begin position="73"/>
        <end position="82"/>
    </location>
</feature>
<keyword evidence="5" id="KW-1185">Reference proteome</keyword>
<dbReference type="GO" id="GO:0061172">
    <property type="term" value="P:regulation of establishment of bipolar cell polarity"/>
    <property type="evidence" value="ECO:0007669"/>
    <property type="project" value="TreeGrafter"/>
</dbReference>
<dbReference type="InterPro" id="IPR003961">
    <property type="entry name" value="FN3_dom"/>
</dbReference>
<dbReference type="PROSITE" id="PS50853">
    <property type="entry name" value="FN3"/>
    <property type="match status" value="1"/>
</dbReference>
<accession>A0A8K1GLK1</accession>
<keyword evidence="1" id="KW-0040">ANK repeat</keyword>
<dbReference type="PROSITE" id="PS50088">
    <property type="entry name" value="ANK_REPEAT"/>
    <property type="match status" value="1"/>
</dbReference>
<dbReference type="InterPro" id="IPR002110">
    <property type="entry name" value="Ankyrin_rpt"/>
</dbReference>
<feature type="compositionally biased region" description="Polar residues" evidence="2">
    <location>
        <begin position="1079"/>
        <end position="1090"/>
    </location>
</feature>
<evidence type="ECO:0000259" key="3">
    <source>
        <dbReference type="PROSITE" id="PS50853"/>
    </source>
</evidence>
<dbReference type="InterPro" id="IPR036116">
    <property type="entry name" value="FN3_sf"/>
</dbReference>
<reference evidence="4" key="1">
    <citation type="submission" date="2019-04" db="EMBL/GenBank/DDBJ databases">
        <title>Genome assembly of Zosterops borbonicus 15179.</title>
        <authorList>
            <person name="Leroy T."/>
            <person name="Anselmetti Y."/>
            <person name="Tilak M.-K."/>
            <person name="Nabholz B."/>
        </authorList>
    </citation>
    <scope>NUCLEOTIDE SEQUENCE</scope>
    <source>
        <strain evidence="4">HGM_15179</strain>
        <tissue evidence="4">Muscle</tissue>
    </source>
</reference>
<evidence type="ECO:0000313" key="5">
    <source>
        <dbReference type="Proteomes" id="UP000796761"/>
    </source>
</evidence>
<comment type="caution">
    <text evidence="4">The sequence shown here is derived from an EMBL/GenBank/DDBJ whole genome shotgun (WGS) entry which is preliminary data.</text>
</comment>
<feature type="repeat" description="ANK" evidence="1">
    <location>
        <begin position="208"/>
        <end position="233"/>
    </location>
</feature>
<dbReference type="PANTHER" id="PTHR21437">
    <property type="entry name" value="WIDE AWAKE"/>
    <property type="match status" value="1"/>
</dbReference>
<dbReference type="Gene3D" id="2.60.40.10">
    <property type="entry name" value="Immunoglobulins"/>
    <property type="match status" value="1"/>
</dbReference>
<dbReference type="EMBL" id="SWJQ01000165">
    <property type="protein sequence ID" value="TRZ19914.1"/>
    <property type="molecule type" value="Genomic_DNA"/>
</dbReference>
<dbReference type="SUPFAM" id="SSF48403">
    <property type="entry name" value="Ankyrin repeat"/>
    <property type="match status" value="1"/>
</dbReference>
<dbReference type="AlphaFoldDB" id="A0A8K1GLK1"/>
<dbReference type="SUPFAM" id="SSF49265">
    <property type="entry name" value="Fibronectin type III"/>
    <property type="match status" value="1"/>
</dbReference>
<evidence type="ECO:0000256" key="2">
    <source>
        <dbReference type="SAM" id="MobiDB-lite"/>
    </source>
</evidence>
<evidence type="ECO:0000256" key="1">
    <source>
        <dbReference type="PROSITE-ProRule" id="PRU00023"/>
    </source>
</evidence>
<dbReference type="InterPro" id="IPR039269">
    <property type="entry name" value="ANKFN1"/>
</dbReference>
<protein>
    <recommendedName>
        <fullName evidence="3">Fibronectin type-III domain-containing protein</fullName>
    </recommendedName>
</protein>
<dbReference type="InterPro" id="IPR013783">
    <property type="entry name" value="Ig-like_fold"/>
</dbReference>
<dbReference type="Proteomes" id="UP000796761">
    <property type="component" value="Unassembled WGS sequence"/>
</dbReference>
<dbReference type="PROSITE" id="PS50297">
    <property type="entry name" value="ANK_REP_REGION"/>
    <property type="match status" value="1"/>
</dbReference>
<feature type="compositionally biased region" description="Low complexity" evidence="2">
    <location>
        <begin position="1022"/>
        <end position="1033"/>
    </location>
</feature>
<feature type="domain" description="Fibronectin type-III" evidence="3">
    <location>
        <begin position="308"/>
        <end position="404"/>
    </location>
</feature>
<dbReference type="Pfam" id="PF00041">
    <property type="entry name" value="fn3"/>
    <property type="match status" value="1"/>
</dbReference>
<sequence length="1181" mass="133101">MWNTDPPGSGHGAFARTSSWGQSHPCVAAAPGDQPRILENWVDAATYRWMEGEKLETLHGAPQPRNVPKSGRNKQNLPNGVNGQHKAKKTPVVCEAENNTGKPWLRMTQQMHNLSLLQSKKHSMPSSPNAAKRLYRNLSEKLKGSHTSFDEAYFRARSDRLSLRKASLNFQCNEAMFEAVEQQDLDAVQILLYQYTLEELDLNTPNSEGLTPLDIAILTNNVPIARTLLHVGAKESPHFVTVESRSVHLSTLVQEAQQRVMELSAQAVSEGLGTESSEREKQLKGWEWRARLYQRMKAGYEHARAPEAPTNVCLMVTSSTSLTVTFQEPLSVNSAVVTKYKVEWSPSEDFSPLAGEIIMDNLHSLRCSITGLRTGQRYYVHVSAYNMRGWGPPCKSTPEYASPSNWKDCSGREPRHGGHTEALERLLQQVRAAHQHYNCRESSKLQNAGRKQSVSRSLKHLFHSSNKFVKTLKRGLYLSVILFYKDNLLVTNEDHIPVVEIDDSHSSSVMQDFLWFTKLSCMWDDIRWLRQNMAVSVSSSTALQARQKMLSAAAQLQNLLGTHNLGRVFYEPIKDRHGNILIVTVREVESLYSFFNGKWMQISKLQSQRKSLSTPEEPTALDILLITIQDILSYHKRSQQRLPPGLYLGYLKLCSSVDQIKVLVLQKLPNVLCHVKIRDNSNVSKDEWEWIQTLSGSESMESMDHTSDCPTQLFLYELQTAVKALLKQINLPLHQAKHFRLYTQEVLELGHNVSFLLLLPASDDVCTAPGQNNPYTPHSGFLNLPLQMFELVHFCCYKEKFISLYCRLSAVIELDSLKTQQSLREAISDSEVAAAKQRHQQVIDYIQQIDEIWRDMRWITEALQYARYKQPAAGLPIKKFVDLSEEHSQKKMSSTSSHLDCLPSLPPSPELRMQRRKAVSDSQPCSDEEGCSEVFLPTDSDYDSSDALSPRELDLMYSSSQDISQQAGTGLGGSAPNMLQAHDMKPCLALTESGASDTSAECCIEQMSGLTVSGLTPKSTDKSSSSKQPLGFLGKKKLGKHQHYNYFSRQHRWLRVYSETQVGSLSEGVYTQYLMRSPDLSQEPTSSEQVKSPIDGSHSTSVPHASSLPENRKGKYEEPRQDVHRIHVEPYEKTFLDEEGKSWAMSTESVEHTDVHSAMQQITGPEEQSDSAVPEVFSSTL</sequence>
<dbReference type="CDD" id="cd00063">
    <property type="entry name" value="FN3"/>
    <property type="match status" value="1"/>
</dbReference>
<feature type="region of interest" description="Disordered" evidence="2">
    <location>
        <begin position="56"/>
        <end position="88"/>
    </location>
</feature>
<dbReference type="Gene3D" id="1.25.40.20">
    <property type="entry name" value="Ankyrin repeat-containing domain"/>
    <property type="match status" value="1"/>
</dbReference>
<feature type="region of interest" description="Disordered" evidence="2">
    <location>
        <begin position="889"/>
        <end position="947"/>
    </location>
</feature>
<feature type="region of interest" description="Disordered" evidence="2">
    <location>
        <begin position="1079"/>
        <end position="1181"/>
    </location>
</feature>
<dbReference type="SMART" id="SM00060">
    <property type="entry name" value="FN3"/>
    <property type="match status" value="1"/>
</dbReference>